<evidence type="ECO:0000313" key="6">
    <source>
        <dbReference type="EMBL" id="KTG11523.1"/>
    </source>
</evidence>
<comment type="subcellular location">
    <subcellularLocation>
        <location evidence="1">Cell membrane</location>
        <topology evidence="1">Multi-pass membrane protein</topology>
    </subcellularLocation>
</comment>
<dbReference type="InterPro" id="IPR026046">
    <property type="entry name" value="UBIAD1"/>
</dbReference>
<feature type="transmembrane region" description="Helical" evidence="5">
    <location>
        <begin position="305"/>
        <end position="327"/>
    </location>
</feature>
<dbReference type="GO" id="GO:0004659">
    <property type="term" value="F:prenyltransferase activity"/>
    <property type="evidence" value="ECO:0007669"/>
    <property type="project" value="InterPro"/>
</dbReference>
<gene>
    <name evidence="6" type="ORF">AUR64_03190</name>
</gene>
<name>A0A0W1REM2_9EURY</name>
<feature type="transmembrane region" description="Helical" evidence="5">
    <location>
        <begin position="30"/>
        <end position="47"/>
    </location>
</feature>
<reference evidence="6 7" key="1">
    <citation type="submission" date="2015-12" db="EMBL/GenBank/DDBJ databases">
        <title>Haloprofundus marisrubri gen. nov., sp. nov., an extremely halophilic archaeon isolated from the Discovery deep brine-seawater interface in the Red Sea.</title>
        <authorList>
            <person name="Zhang G."/>
            <person name="Stingl U."/>
            <person name="Rashid M."/>
        </authorList>
    </citation>
    <scope>NUCLEOTIDE SEQUENCE [LARGE SCALE GENOMIC DNA]</scope>
    <source>
        <strain evidence="6 7">SB9</strain>
    </source>
</reference>
<dbReference type="STRING" id="1514971.AUR64_03190"/>
<evidence type="ECO:0000313" key="7">
    <source>
        <dbReference type="Proteomes" id="UP000054387"/>
    </source>
</evidence>
<sequence length="329" mass="33903">MSRLVSGRHSVAARVPRLWALWAAARPSQLLLILLVYVLGVGIATAMSGLEGTRTVVSPSGFVFSEAFAPALAGAVALVPVAVTIHYANEYADVETDALTEQTPFSGGSGALVRTGLDAEFLQHATGASAVVSVLTLACIVSVVGLSPTAAGLLVTVLVVGVAYSLPPVAFIRRGVGEAVNALLGGLLLPLYGAATVGSATVSTALTVVPFTLVVGCNLLATHWPDRKADATVGKRTLAVRWRPDSLRRAYVVLAAVAAATTALLWFLGLLPTLAALSHLVCVPFLVWGGYVLTRQRSPLPSVLAMVSLAVSTTLAWWAVAVGVGVLPL</sequence>
<evidence type="ECO:0000256" key="5">
    <source>
        <dbReference type="SAM" id="Phobius"/>
    </source>
</evidence>
<feature type="transmembrane region" description="Helical" evidence="5">
    <location>
        <begin position="179"/>
        <end position="195"/>
    </location>
</feature>
<feature type="transmembrane region" description="Helical" evidence="5">
    <location>
        <begin position="250"/>
        <end position="268"/>
    </location>
</feature>
<organism evidence="6 7">
    <name type="scientific">Haloprofundus marisrubri</name>
    <dbReference type="NCBI Taxonomy" id="1514971"/>
    <lineage>
        <taxon>Archaea</taxon>
        <taxon>Methanobacteriati</taxon>
        <taxon>Methanobacteriota</taxon>
        <taxon>Stenosarchaea group</taxon>
        <taxon>Halobacteria</taxon>
        <taxon>Halobacteriales</taxon>
        <taxon>Haloferacaceae</taxon>
        <taxon>Haloprofundus</taxon>
    </lineage>
</organism>
<evidence type="ECO:0000256" key="2">
    <source>
        <dbReference type="ARBA" id="ARBA00022692"/>
    </source>
</evidence>
<feature type="transmembrane region" description="Helical" evidence="5">
    <location>
        <begin position="201"/>
        <end position="221"/>
    </location>
</feature>
<accession>A0A0W1REM2</accession>
<keyword evidence="2 5" id="KW-0812">Transmembrane</keyword>
<dbReference type="Pfam" id="PF01040">
    <property type="entry name" value="UbiA"/>
    <property type="match status" value="1"/>
</dbReference>
<feature type="transmembrane region" description="Helical" evidence="5">
    <location>
        <begin position="121"/>
        <end position="144"/>
    </location>
</feature>
<feature type="transmembrane region" description="Helical" evidence="5">
    <location>
        <begin position="67"/>
        <end position="88"/>
    </location>
</feature>
<comment type="caution">
    <text evidence="6">The sequence shown here is derived from an EMBL/GenBank/DDBJ whole genome shotgun (WGS) entry which is preliminary data.</text>
</comment>
<proteinExistence type="predicted"/>
<dbReference type="EMBL" id="LOPU01000003">
    <property type="protein sequence ID" value="KTG11523.1"/>
    <property type="molecule type" value="Genomic_DNA"/>
</dbReference>
<keyword evidence="6" id="KW-0830">Ubiquinone</keyword>
<protein>
    <submittedName>
        <fullName evidence="6">Ubiquinone biosynthesis protein UbiA</fullName>
    </submittedName>
</protein>
<keyword evidence="3 5" id="KW-1133">Transmembrane helix</keyword>
<dbReference type="GO" id="GO:0005886">
    <property type="term" value="C:plasma membrane"/>
    <property type="evidence" value="ECO:0007669"/>
    <property type="project" value="UniProtKB-SubCell"/>
</dbReference>
<keyword evidence="7" id="KW-1185">Reference proteome</keyword>
<dbReference type="InterPro" id="IPR000537">
    <property type="entry name" value="UbiA_prenyltransferase"/>
</dbReference>
<feature type="transmembrane region" description="Helical" evidence="5">
    <location>
        <begin position="150"/>
        <end position="172"/>
    </location>
</feature>
<dbReference type="AlphaFoldDB" id="A0A0W1REM2"/>
<evidence type="ECO:0000256" key="4">
    <source>
        <dbReference type="ARBA" id="ARBA00023136"/>
    </source>
</evidence>
<feature type="transmembrane region" description="Helical" evidence="5">
    <location>
        <begin position="274"/>
        <end position="293"/>
    </location>
</feature>
<evidence type="ECO:0000256" key="3">
    <source>
        <dbReference type="ARBA" id="ARBA00022989"/>
    </source>
</evidence>
<keyword evidence="4 5" id="KW-0472">Membrane</keyword>
<dbReference type="Proteomes" id="UP000054387">
    <property type="component" value="Unassembled WGS sequence"/>
</dbReference>
<evidence type="ECO:0000256" key="1">
    <source>
        <dbReference type="ARBA" id="ARBA00004651"/>
    </source>
</evidence>
<dbReference type="CDD" id="cd13962">
    <property type="entry name" value="PT_UbiA_UBIAD1"/>
    <property type="match status" value="1"/>
</dbReference>